<reference evidence="2" key="1">
    <citation type="submission" date="2022-11" db="UniProtKB">
        <authorList>
            <consortium name="WormBaseParasite"/>
        </authorList>
    </citation>
    <scope>IDENTIFICATION</scope>
</reference>
<organism evidence="1 2">
    <name type="scientific">Romanomermis culicivorax</name>
    <name type="common">Nematode worm</name>
    <dbReference type="NCBI Taxonomy" id="13658"/>
    <lineage>
        <taxon>Eukaryota</taxon>
        <taxon>Metazoa</taxon>
        <taxon>Ecdysozoa</taxon>
        <taxon>Nematoda</taxon>
        <taxon>Enoplea</taxon>
        <taxon>Dorylaimia</taxon>
        <taxon>Mermithida</taxon>
        <taxon>Mermithoidea</taxon>
        <taxon>Mermithidae</taxon>
        <taxon>Romanomermis</taxon>
    </lineage>
</organism>
<dbReference type="Proteomes" id="UP000887565">
    <property type="component" value="Unplaced"/>
</dbReference>
<proteinExistence type="predicted"/>
<name>A0A915JPK9_ROMCU</name>
<dbReference type="AlphaFoldDB" id="A0A915JPK9"/>
<protein>
    <submittedName>
        <fullName evidence="2">Uncharacterized protein</fullName>
    </submittedName>
</protein>
<accession>A0A915JPK9</accession>
<sequence length="191" mass="21568">MDAHEPCSGQRIQVPGGGNPSTLKVPLYRQLLATLLPINIKKIKIEKTTTTRKTIEKLFMKFNLDAVDIKFKTRLKRPTARPCIRHRVVEAEGQQLFGSGIYEEIYSSSVWTSQNSSGTQHSNSGLGARCIPNIPASEDKKYVWLQNAGEESGRKSAMQHWLTGGKTWPLLRETMKYQICSERAFPENMDT</sequence>
<dbReference type="WBParaSite" id="nRc.2.0.1.t27861-RA">
    <property type="protein sequence ID" value="nRc.2.0.1.t27861-RA"/>
    <property type="gene ID" value="nRc.2.0.1.g27861"/>
</dbReference>
<evidence type="ECO:0000313" key="2">
    <source>
        <dbReference type="WBParaSite" id="nRc.2.0.1.t27861-RA"/>
    </source>
</evidence>
<evidence type="ECO:0000313" key="1">
    <source>
        <dbReference type="Proteomes" id="UP000887565"/>
    </source>
</evidence>
<keyword evidence="1" id="KW-1185">Reference proteome</keyword>